<evidence type="ECO:0000256" key="2">
    <source>
        <dbReference type="ARBA" id="ARBA00022840"/>
    </source>
</evidence>
<proteinExistence type="predicted"/>
<keyword evidence="2" id="KW-0067">ATP-binding</keyword>
<dbReference type="OrthoDB" id="3801254at2759"/>
<keyword evidence="5" id="KW-1185">Reference proteome</keyword>
<dbReference type="GO" id="GO:0005524">
    <property type="term" value="F:ATP binding"/>
    <property type="evidence" value="ECO:0007669"/>
    <property type="project" value="InterPro"/>
</dbReference>
<dbReference type="STRING" id="1447883.A0A2B7X2Z5"/>
<dbReference type="AlphaFoldDB" id="A0A2B7X2Z5"/>
<dbReference type="InterPro" id="IPR027417">
    <property type="entry name" value="P-loop_NTPase"/>
</dbReference>
<dbReference type="Proteomes" id="UP000224634">
    <property type="component" value="Unassembled WGS sequence"/>
</dbReference>
<evidence type="ECO:0000256" key="1">
    <source>
        <dbReference type="ARBA" id="ARBA00022741"/>
    </source>
</evidence>
<dbReference type="Gene3D" id="3.40.50.10810">
    <property type="entry name" value="Tandem AAA-ATPase domain"/>
    <property type="match status" value="1"/>
</dbReference>
<accession>A0A2B7X2Z5</accession>
<protein>
    <recommendedName>
        <fullName evidence="3">SNF2 N-terminal domain-containing protein</fullName>
    </recommendedName>
</protein>
<organism evidence="4 5">
    <name type="scientific">Polytolypa hystricis (strain UAMH7299)</name>
    <dbReference type="NCBI Taxonomy" id="1447883"/>
    <lineage>
        <taxon>Eukaryota</taxon>
        <taxon>Fungi</taxon>
        <taxon>Dikarya</taxon>
        <taxon>Ascomycota</taxon>
        <taxon>Pezizomycotina</taxon>
        <taxon>Eurotiomycetes</taxon>
        <taxon>Eurotiomycetidae</taxon>
        <taxon>Onygenales</taxon>
        <taxon>Onygenales incertae sedis</taxon>
        <taxon>Polytolypa</taxon>
    </lineage>
</organism>
<dbReference type="InterPro" id="IPR000330">
    <property type="entry name" value="SNF2_N"/>
</dbReference>
<dbReference type="InterPro" id="IPR038718">
    <property type="entry name" value="SNF2-like_sf"/>
</dbReference>
<dbReference type="PANTHER" id="PTHR45629">
    <property type="entry name" value="SNF2/RAD54 FAMILY MEMBER"/>
    <property type="match status" value="1"/>
</dbReference>
<name>A0A2B7X2Z5_POLH7</name>
<evidence type="ECO:0000313" key="5">
    <source>
        <dbReference type="Proteomes" id="UP000224634"/>
    </source>
</evidence>
<dbReference type="SUPFAM" id="SSF52540">
    <property type="entry name" value="P-loop containing nucleoside triphosphate hydrolases"/>
    <property type="match status" value="1"/>
</dbReference>
<reference evidence="4 5" key="1">
    <citation type="submission" date="2017-10" db="EMBL/GenBank/DDBJ databases">
        <title>Comparative genomics in systemic dimorphic fungi from Ajellomycetaceae.</title>
        <authorList>
            <person name="Munoz J.F."/>
            <person name="Mcewen J.G."/>
            <person name="Clay O.K."/>
            <person name="Cuomo C.A."/>
        </authorList>
    </citation>
    <scope>NUCLEOTIDE SEQUENCE [LARGE SCALE GENOMIC DNA]</scope>
    <source>
        <strain evidence="4 5">UAMH7299</strain>
    </source>
</reference>
<feature type="domain" description="SNF2 N-terminal" evidence="3">
    <location>
        <begin position="467"/>
        <end position="657"/>
    </location>
</feature>
<evidence type="ECO:0000313" key="4">
    <source>
        <dbReference type="EMBL" id="PGH03058.1"/>
    </source>
</evidence>
<dbReference type="EMBL" id="PDNA01000215">
    <property type="protein sequence ID" value="PGH03058.1"/>
    <property type="molecule type" value="Genomic_DNA"/>
</dbReference>
<keyword evidence="1" id="KW-0547">Nucleotide-binding</keyword>
<comment type="caution">
    <text evidence="4">The sequence shown here is derived from an EMBL/GenBank/DDBJ whole genome shotgun (WGS) entry which is preliminary data.</text>
</comment>
<dbReference type="PANTHER" id="PTHR45629:SF7">
    <property type="entry name" value="DNA EXCISION REPAIR PROTEIN ERCC-6-RELATED"/>
    <property type="match status" value="1"/>
</dbReference>
<dbReference type="Pfam" id="PF00176">
    <property type="entry name" value="SNF2-rel_dom"/>
    <property type="match status" value="1"/>
</dbReference>
<gene>
    <name evidence="4" type="ORF">AJ80_08753</name>
</gene>
<evidence type="ECO:0000259" key="3">
    <source>
        <dbReference type="Pfam" id="PF00176"/>
    </source>
</evidence>
<sequence>MPDEEYTSQKEYHGKFCEAFCNNTPDISIVNNVKPPQKACGPAGSPLTVSAKAIRLICLTFQVGYGRVRRLKNHQQQLQRRPRLLRRLLYLLLKFPSSRTSLSTLMGRKSWTKPSCSPGPKGFKSPVSIRHYRRIPDYALLQLRSRMQSKFLTLSYTNRSFATGSLSKDVLRDPWVESKSTFADEANSGFLLYVTFEALDDPDEAVYESFEPPPPISVFFDTSSGEVTTKSSGFNEIAEAAFGKGLQEQLPLDSPDKTGPPAFLDLVFSQGGSANDIGSAPDPGKYFPEPEGNERMLQYYYGHDVSTEEGKRAWQQQVLEKLTMNAKLDTVKLDKLPKSLTKAESSAIEEAQVFGQHLAMAKEVEEEGTSWTIHSGDDQDYYTMQTAFSGTSSRVGPPFDLCLRLLDCEMLPNGLVRSHILQKCTTCEFYLYQISSVVGLVLKLYGHFDVDRLLSGTSSLDHPRADDIRRVATRLNDLCIHGCVLADETGLAKTKQALLAALLCTFFEDDFRPKLLVVPATLINQWLREIRHHWPWFTAVVSYEDHDFKEVMALSSIPHLAMKEYPNLETLTNNLRYIFDTSNRRAWTTIVVTSYETHKARTGRKEIRKIQGVPFAKPRYNQAGEMIWKIKPRTEAFWKTNQAGVYSLLVADEAQKLAVACQSPDMDEVAKLPALDHRILAALNPCHLRHAVQSFKGIHLRVSTRFKPVMDLVMIQRSLASILPVTTGQPMSLRGLFPKIIRKTATIERLPNEEVEYQYFHREAAV</sequence>
<dbReference type="InterPro" id="IPR050496">
    <property type="entry name" value="SNF2_RAD54_helicase_repair"/>
</dbReference>